<evidence type="ECO:0000256" key="6">
    <source>
        <dbReference type="ARBA" id="ARBA00022825"/>
    </source>
</evidence>
<keyword evidence="3 9" id="KW-0645">Protease</keyword>
<dbReference type="HAMAP" id="MF_01973">
    <property type="entry name" value="lon_bact"/>
    <property type="match status" value="1"/>
</dbReference>
<evidence type="ECO:0000259" key="12">
    <source>
        <dbReference type="PROSITE" id="PS51787"/>
    </source>
</evidence>
<evidence type="ECO:0000256" key="10">
    <source>
        <dbReference type="RuleBase" id="RU000591"/>
    </source>
</evidence>
<dbReference type="Pfam" id="PF22667">
    <property type="entry name" value="Lon_lid"/>
    <property type="match status" value="1"/>
</dbReference>
<dbReference type="InterPro" id="IPR008269">
    <property type="entry name" value="Lon_proteolytic"/>
</dbReference>
<dbReference type="PROSITE" id="PS51786">
    <property type="entry name" value="LON_PROTEOLYTIC"/>
    <property type="match status" value="1"/>
</dbReference>
<dbReference type="Pfam" id="PF00004">
    <property type="entry name" value="AAA"/>
    <property type="match status" value="1"/>
</dbReference>
<feature type="active site" evidence="9">
    <location>
        <position position="720"/>
    </location>
</feature>
<dbReference type="PROSITE" id="PS01046">
    <property type="entry name" value="LON_SER"/>
    <property type="match status" value="1"/>
</dbReference>
<gene>
    <name evidence="13" type="primary">lon</name>
    <name evidence="13" type="ORF">WMQ36_29345</name>
</gene>
<dbReference type="InterPro" id="IPR008268">
    <property type="entry name" value="Peptidase_S16_AS"/>
</dbReference>
<evidence type="ECO:0000256" key="8">
    <source>
        <dbReference type="ARBA" id="ARBA00023016"/>
    </source>
</evidence>
<dbReference type="Gene3D" id="1.20.58.1480">
    <property type="match status" value="1"/>
</dbReference>
<dbReference type="SUPFAM" id="SSF54211">
    <property type="entry name" value="Ribosomal protein S5 domain 2-like"/>
    <property type="match status" value="1"/>
</dbReference>
<dbReference type="Pfam" id="PF02190">
    <property type="entry name" value="LON_substr_bdg"/>
    <property type="match status" value="1"/>
</dbReference>
<dbReference type="Gene3D" id="3.30.230.10">
    <property type="match status" value="1"/>
</dbReference>
<dbReference type="EMBL" id="JBBMFM010000265">
    <property type="protein sequence ID" value="MEQ2429073.1"/>
    <property type="molecule type" value="Genomic_DNA"/>
</dbReference>
<dbReference type="InterPro" id="IPR027065">
    <property type="entry name" value="Lon_Prtase"/>
</dbReference>
<evidence type="ECO:0000256" key="1">
    <source>
        <dbReference type="ARBA" id="ARBA00004496"/>
    </source>
</evidence>
<keyword evidence="2" id="KW-0963">Cytoplasm</keyword>
<organism evidence="13 14">
    <name type="scientific">Enterocloster hominis</name>
    <name type="common">ex Hitch et al. 2024</name>
    <dbReference type="NCBI Taxonomy" id="1917870"/>
    <lineage>
        <taxon>Bacteria</taxon>
        <taxon>Bacillati</taxon>
        <taxon>Bacillota</taxon>
        <taxon>Clostridia</taxon>
        <taxon>Lachnospirales</taxon>
        <taxon>Lachnospiraceae</taxon>
        <taxon>Enterocloster</taxon>
    </lineage>
</organism>
<dbReference type="InterPro" id="IPR054594">
    <property type="entry name" value="Lon_lid"/>
</dbReference>
<dbReference type="RefSeq" id="WP_349119413.1">
    <property type="nucleotide sequence ID" value="NZ_JBBMFM010000265.1"/>
</dbReference>
<feature type="active site" evidence="9">
    <location>
        <position position="677"/>
    </location>
</feature>
<dbReference type="SMART" id="SM00382">
    <property type="entry name" value="AAA"/>
    <property type="match status" value="1"/>
</dbReference>
<dbReference type="Gene3D" id="2.30.130.40">
    <property type="entry name" value="LON domain-like"/>
    <property type="match status" value="1"/>
</dbReference>
<comment type="subcellular location">
    <subcellularLocation>
        <location evidence="1">Cytoplasm</location>
    </subcellularLocation>
</comment>
<keyword evidence="8" id="KW-0346">Stress response</keyword>
<comment type="catalytic activity">
    <reaction evidence="9">
        <text>Hydrolysis of proteins in presence of ATP.</text>
        <dbReference type="EC" id="3.4.21.53"/>
    </reaction>
</comment>
<dbReference type="PIRSF" id="PIRSF001174">
    <property type="entry name" value="Lon_proteas"/>
    <property type="match status" value="1"/>
</dbReference>
<dbReference type="Pfam" id="PF05362">
    <property type="entry name" value="Lon_C"/>
    <property type="match status" value="1"/>
</dbReference>
<evidence type="ECO:0000256" key="9">
    <source>
        <dbReference type="PROSITE-ProRule" id="PRU01122"/>
    </source>
</evidence>
<evidence type="ECO:0000256" key="2">
    <source>
        <dbReference type="ARBA" id="ARBA00022490"/>
    </source>
</evidence>
<proteinExistence type="inferred from homology"/>
<feature type="domain" description="Lon proteolytic" evidence="11">
    <location>
        <begin position="590"/>
        <end position="738"/>
    </location>
</feature>
<dbReference type="Gene3D" id="1.10.8.60">
    <property type="match status" value="1"/>
</dbReference>
<keyword evidence="4 10" id="KW-0547">Nucleotide-binding</keyword>
<evidence type="ECO:0000256" key="3">
    <source>
        <dbReference type="ARBA" id="ARBA00022670"/>
    </source>
</evidence>
<dbReference type="SMART" id="SM00464">
    <property type="entry name" value="LON"/>
    <property type="match status" value="1"/>
</dbReference>
<dbReference type="Gene3D" id="1.20.5.5270">
    <property type="match status" value="1"/>
</dbReference>
<dbReference type="GO" id="GO:0004252">
    <property type="term" value="F:serine-type endopeptidase activity"/>
    <property type="evidence" value="ECO:0007669"/>
    <property type="project" value="UniProtKB-EC"/>
</dbReference>
<dbReference type="PANTHER" id="PTHR10046">
    <property type="entry name" value="ATP DEPENDENT LON PROTEASE FAMILY MEMBER"/>
    <property type="match status" value="1"/>
</dbReference>
<dbReference type="InterPro" id="IPR027417">
    <property type="entry name" value="P-loop_NTPase"/>
</dbReference>
<dbReference type="CDD" id="cd19500">
    <property type="entry name" value="RecA-like_Lon"/>
    <property type="match status" value="1"/>
</dbReference>
<keyword evidence="14" id="KW-1185">Reference proteome</keyword>
<dbReference type="PROSITE" id="PS51787">
    <property type="entry name" value="LON_N"/>
    <property type="match status" value="1"/>
</dbReference>
<dbReference type="InterPro" id="IPR003593">
    <property type="entry name" value="AAA+_ATPase"/>
</dbReference>
<accession>A0ABV1DFE9</accession>
<dbReference type="NCBIfam" id="TIGR00763">
    <property type="entry name" value="lon"/>
    <property type="match status" value="1"/>
</dbReference>
<evidence type="ECO:0000256" key="5">
    <source>
        <dbReference type="ARBA" id="ARBA00022801"/>
    </source>
</evidence>
<dbReference type="SUPFAM" id="SSF88697">
    <property type="entry name" value="PUA domain-like"/>
    <property type="match status" value="1"/>
</dbReference>
<dbReference type="Proteomes" id="UP001454086">
    <property type="component" value="Unassembled WGS sequence"/>
</dbReference>
<reference evidence="13 14" key="1">
    <citation type="submission" date="2024-03" db="EMBL/GenBank/DDBJ databases">
        <title>Human intestinal bacterial collection.</title>
        <authorList>
            <person name="Pauvert C."/>
            <person name="Hitch T.C.A."/>
            <person name="Clavel T."/>
        </authorList>
    </citation>
    <scope>NUCLEOTIDE SEQUENCE [LARGE SCALE GENOMIC DNA]</scope>
    <source>
        <strain evidence="13 14">CLA-SR-H021</strain>
    </source>
</reference>
<dbReference type="SUPFAM" id="SSF52540">
    <property type="entry name" value="P-loop containing nucleoside triphosphate hydrolases"/>
    <property type="match status" value="1"/>
</dbReference>
<keyword evidence="7 10" id="KW-0067">ATP-binding</keyword>
<dbReference type="InterPro" id="IPR014721">
    <property type="entry name" value="Ribsml_uS5_D2-typ_fold_subgr"/>
</dbReference>
<evidence type="ECO:0000256" key="7">
    <source>
        <dbReference type="ARBA" id="ARBA00022840"/>
    </source>
</evidence>
<dbReference type="InterPro" id="IPR046336">
    <property type="entry name" value="Lon_prtase_N_sf"/>
</dbReference>
<dbReference type="Gene3D" id="3.40.50.300">
    <property type="entry name" value="P-loop containing nucleotide triphosphate hydrolases"/>
    <property type="match status" value="1"/>
</dbReference>
<evidence type="ECO:0000256" key="4">
    <source>
        <dbReference type="ARBA" id="ARBA00022741"/>
    </source>
</evidence>
<dbReference type="PRINTS" id="PR00830">
    <property type="entry name" value="ENDOLAPTASE"/>
</dbReference>
<sequence length="738" mass="82682">MAEQVIIMPVVALRGLTILPGMVLHFDVNRPKSVAAVEKAMVGDQRLFLVAQRHPEIVDPELGELYQVGTVAVVKQLVKLPGKVVRVLVEGLERGELLCLDSEEPALIGEIGSIETDGEELDYLTQEAMLRIVKDKLEEYGRVNPKITKEILPNLLSVSGLDEMLDQIAIQLPWDYTIRQTVLENSSLSARYEVVMHTLMTEMEIYRIKKEFQEKVKSDIDQNQKEYILREQMKVIRQELGEDNPLSDADEYQKKLDSMKADKEVKEKLHKEIERFRTMPAGSQEGNVLRTYIETLLELPWKKVSKDNDDIRHAEKILNEDHYGLEQVKERILEYLAVRTLTKKGTSPIICLVGPPGTGKTSIARSVARALGKKYVRISLGGVRDEAEIRGHRKTYVGAMPGRIVEGMRQAGYSNPLMLLDEIDKVSSDYKGDTSSALLEVLDGEQNVKFRDHYVEVPIDLSQVLFIATANTTQTIPGPLLDRMELIEVNSYTENEKFHIARDYLVAKQMGRNGLKDSQITFSDKSLEKIIHNYTREAGVRNLERRIGDVCRKAARQFLENNKKSIKITESNLEKYLGKEKVTFEDANEEDQVGIVRGLAWTSVGGDTLQIEVNVMPGKGNLLMTGQLGDVMKESAQTALTYVRSVCPDHGIADDYFEKHDLHIHIPEGAVPKDGPSAGITMATAMLSAVTEKPVLAKVAMTGEITLRGRVLPIGGLKEKILAAKMAHITKVLVPDKN</sequence>
<dbReference type="InterPro" id="IPR003111">
    <property type="entry name" value="Lon_prtase_N"/>
</dbReference>
<evidence type="ECO:0000259" key="11">
    <source>
        <dbReference type="PROSITE" id="PS51786"/>
    </source>
</evidence>
<feature type="domain" description="Lon N-terminal" evidence="12">
    <location>
        <begin position="8"/>
        <end position="203"/>
    </location>
</feature>
<feature type="non-terminal residue" evidence="13">
    <location>
        <position position="738"/>
    </location>
</feature>
<dbReference type="InterPro" id="IPR027543">
    <property type="entry name" value="Lon_bac"/>
</dbReference>
<dbReference type="InterPro" id="IPR003959">
    <property type="entry name" value="ATPase_AAA_core"/>
</dbReference>
<name>A0ABV1DFE9_9FIRM</name>
<keyword evidence="6 9" id="KW-0720">Serine protease</keyword>
<protein>
    <recommendedName>
        <fullName evidence="9">endopeptidase La</fullName>
        <ecNumber evidence="9">3.4.21.53</ecNumber>
    </recommendedName>
</protein>
<dbReference type="InterPro" id="IPR004815">
    <property type="entry name" value="Lon_bac/euk-typ"/>
</dbReference>
<evidence type="ECO:0000313" key="14">
    <source>
        <dbReference type="Proteomes" id="UP001454086"/>
    </source>
</evidence>
<dbReference type="InterPro" id="IPR020568">
    <property type="entry name" value="Ribosomal_Su5_D2-typ_SF"/>
</dbReference>
<comment type="similarity">
    <text evidence="9 10">Belongs to the peptidase S16 family.</text>
</comment>
<dbReference type="InterPro" id="IPR015947">
    <property type="entry name" value="PUA-like_sf"/>
</dbReference>
<evidence type="ECO:0000313" key="13">
    <source>
        <dbReference type="EMBL" id="MEQ2429073.1"/>
    </source>
</evidence>
<comment type="caution">
    <text evidence="13">The sequence shown here is derived from an EMBL/GenBank/DDBJ whole genome shotgun (WGS) entry which is preliminary data.</text>
</comment>
<dbReference type="EC" id="3.4.21.53" evidence="9"/>
<keyword evidence="5 9" id="KW-0378">Hydrolase</keyword>